<sequence>MVESHRGRCSASRVSPVKVTQGCSVLTTLRTVVPGRSA</sequence>
<dbReference type="AlphaFoldDB" id="A0A0E9W5T2"/>
<reference evidence="1" key="1">
    <citation type="submission" date="2014-11" db="EMBL/GenBank/DDBJ databases">
        <authorList>
            <person name="Amaro Gonzalez C."/>
        </authorList>
    </citation>
    <scope>NUCLEOTIDE SEQUENCE</scope>
</reference>
<protein>
    <submittedName>
        <fullName evidence="1">Uncharacterized protein</fullName>
    </submittedName>
</protein>
<name>A0A0E9W5T2_ANGAN</name>
<reference evidence="1" key="2">
    <citation type="journal article" date="2015" name="Fish Shellfish Immunol.">
        <title>Early steps in the European eel (Anguilla anguilla)-Vibrio vulnificus interaction in the gills: Role of the RtxA13 toxin.</title>
        <authorList>
            <person name="Callol A."/>
            <person name="Pajuelo D."/>
            <person name="Ebbesson L."/>
            <person name="Teles M."/>
            <person name="MacKenzie S."/>
            <person name="Amaro C."/>
        </authorList>
    </citation>
    <scope>NUCLEOTIDE SEQUENCE</scope>
</reference>
<proteinExistence type="predicted"/>
<organism evidence="1">
    <name type="scientific">Anguilla anguilla</name>
    <name type="common">European freshwater eel</name>
    <name type="synonym">Muraena anguilla</name>
    <dbReference type="NCBI Taxonomy" id="7936"/>
    <lineage>
        <taxon>Eukaryota</taxon>
        <taxon>Metazoa</taxon>
        <taxon>Chordata</taxon>
        <taxon>Craniata</taxon>
        <taxon>Vertebrata</taxon>
        <taxon>Euteleostomi</taxon>
        <taxon>Actinopterygii</taxon>
        <taxon>Neopterygii</taxon>
        <taxon>Teleostei</taxon>
        <taxon>Anguilliformes</taxon>
        <taxon>Anguillidae</taxon>
        <taxon>Anguilla</taxon>
    </lineage>
</organism>
<accession>A0A0E9W5T2</accession>
<evidence type="ECO:0000313" key="1">
    <source>
        <dbReference type="EMBL" id="JAH84940.1"/>
    </source>
</evidence>
<dbReference type="EMBL" id="GBXM01023637">
    <property type="protein sequence ID" value="JAH84940.1"/>
    <property type="molecule type" value="Transcribed_RNA"/>
</dbReference>